<keyword evidence="9 19" id="KW-1133">Transmembrane helix</keyword>
<keyword evidence="23" id="KW-1185">Reference proteome</keyword>
<sequence>MVTIPEPISVPFGFKTLLPCEMNIEPDRFQWKFYPTDDPYNPNAIINLSNTTFQLVPEEKYTKQRKKSALRLQVNGTNIAGDYQCLAYYGAYQDNTDVTVYIGNTVSWRCLPPESNPEAYIDYYKNEKYIAPPFPNTQIKSLILPNYSPAKAPYFIIEPRRVYTALKGDTVFLDCSAIGNPVPKVVWFKKNGQLPSSRIEMLSGGLKIKNVTSSDDGIYVCNHTNVHGTISHHITLIYNEEPSIDCLTNNTDVKQGENLDLDCMITGTPEPYIAWFLNGFSVSNDSGVEAIGNKIYFRPVEKRHAGNLQLFARNKVKTVYSSISIRVIPLSSSVDVGVTPAHTHHRHRGKVSSTRKPPKHNKPPKMIPPSKPIISRLNDESVVVRWNVPNNNGLPILFFKVQYRELGPANSNDLHSRSKGSRWKTTNADIAPNIKVYDITNLKPDYIYKFRIAAVYSNNDNKLSPNSDKFHLRRLDFDDKNPLPIPLITHTETINATSVKIYWKYSKAENVSVDGFYISYMSASTAGDYMKATVDGESIREYVITHLHPDTIYDVKLQSFNSKFASIFSPIMNARTAANHTSTTLPPILPSPSGETASFSNLYVIVAAVVAGCTVLICGTVLLFICRKWRKNKSENRDKGTVEDHHIQAEGNEYVEYGPKSIPRANGCVLPSNRITITPNPLADADNKNQNTIEMSRLTVQNNNCASNQQESSSGSTSGQESPSDLKKEKIKQKNKDKNKHSELSVENISSGENYV</sequence>
<dbReference type="SMART" id="SM00409">
    <property type="entry name" value="IG"/>
    <property type="match status" value="3"/>
</dbReference>
<accession>A0AAV8WKW6</accession>
<gene>
    <name evidence="22" type="ORF">NQ314_020431</name>
</gene>
<evidence type="ECO:0000313" key="22">
    <source>
        <dbReference type="EMBL" id="KAJ8927158.1"/>
    </source>
</evidence>
<keyword evidence="3" id="KW-1003">Cell membrane</keyword>
<dbReference type="InterPro" id="IPR003961">
    <property type="entry name" value="FN3_dom"/>
</dbReference>
<feature type="compositionally biased region" description="Polar residues" evidence="18">
    <location>
        <begin position="745"/>
        <end position="756"/>
    </location>
</feature>
<evidence type="ECO:0000256" key="8">
    <source>
        <dbReference type="ARBA" id="ARBA00022974"/>
    </source>
</evidence>
<evidence type="ECO:0000256" key="1">
    <source>
        <dbReference type="ARBA" id="ARBA00004236"/>
    </source>
</evidence>
<evidence type="ECO:0000256" key="16">
    <source>
        <dbReference type="ARBA" id="ARBA00038530"/>
    </source>
</evidence>
<feature type="domain" description="Ig-like" evidence="20">
    <location>
        <begin position="242"/>
        <end position="324"/>
    </location>
</feature>
<keyword evidence="10 19" id="KW-0472">Membrane</keyword>
<dbReference type="SUPFAM" id="SSF49265">
    <property type="entry name" value="Fibronectin type III"/>
    <property type="match status" value="1"/>
</dbReference>
<feature type="domain" description="Fibronectin type-III" evidence="21">
    <location>
        <begin position="368"/>
        <end position="478"/>
    </location>
</feature>
<feature type="compositionally biased region" description="Low complexity" evidence="18">
    <location>
        <begin position="707"/>
        <end position="723"/>
    </location>
</feature>
<dbReference type="InterPro" id="IPR007110">
    <property type="entry name" value="Ig-like_dom"/>
</dbReference>
<evidence type="ECO:0000256" key="13">
    <source>
        <dbReference type="ARBA" id="ARBA00023319"/>
    </source>
</evidence>
<feature type="region of interest" description="Disordered" evidence="18">
    <location>
        <begin position="705"/>
        <end position="756"/>
    </location>
</feature>
<evidence type="ECO:0000256" key="19">
    <source>
        <dbReference type="SAM" id="Phobius"/>
    </source>
</evidence>
<protein>
    <recommendedName>
        <fullName evidence="17">Interference hedgehog</fullName>
    </recommendedName>
</protein>
<keyword evidence="12" id="KW-0325">Glycoprotein</keyword>
<dbReference type="Pfam" id="PF07679">
    <property type="entry name" value="I-set"/>
    <property type="match status" value="1"/>
</dbReference>
<feature type="region of interest" description="Disordered" evidence="18">
    <location>
        <begin position="339"/>
        <end position="371"/>
    </location>
</feature>
<dbReference type="GO" id="GO:0007399">
    <property type="term" value="P:nervous system development"/>
    <property type="evidence" value="ECO:0007669"/>
    <property type="project" value="TreeGrafter"/>
</dbReference>
<evidence type="ECO:0000259" key="20">
    <source>
        <dbReference type="PROSITE" id="PS50835"/>
    </source>
</evidence>
<dbReference type="PROSITE" id="PS50853">
    <property type="entry name" value="FN3"/>
    <property type="match status" value="2"/>
</dbReference>
<comment type="function">
    <text evidence="14">Mediates response to the active Hedgehog (Hh) protein signal in embryos, functioning upstream or at the level of patched (ptc).</text>
</comment>
<dbReference type="Gene3D" id="2.60.40.10">
    <property type="entry name" value="Immunoglobulins"/>
    <property type="match status" value="4"/>
</dbReference>
<comment type="subunit">
    <text evidence="16">Homodimer. Heterotetramer; 2 iHog chains bind 2 hh chains when facilitated by heparin, heparin is required to promote high-affinity interactions between hh and iHog.</text>
</comment>
<keyword evidence="5 19" id="KW-0812">Transmembrane</keyword>
<dbReference type="SMART" id="SM00060">
    <property type="entry name" value="FN3"/>
    <property type="match status" value="2"/>
</dbReference>
<evidence type="ECO:0000256" key="17">
    <source>
        <dbReference type="ARBA" id="ARBA00041099"/>
    </source>
</evidence>
<feature type="compositionally biased region" description="Basic and acidic residues" evidence="18">
    <location>
        <begin position="724"/>
        <end position="744"/>
    </location>
</feature>
<dbReference type="InterPro" id="IPR003599">
    <property type="entry name" value="Ig_sub"/>
</dbReference>
<dbReference type="InterPro" id="IPR013783">
    <property type="entry name" value="Ig-like_fold"/>
</dbReference>
<evidence type="ECO:0000256" key="4">
    <source>
        <dbReference type="ARBA" id="ARBA00022674"/>
    </source>
</evidence>
<dbReference type="Pfam" id="PF00041">
    <property type="entry name" value="fn3"/>
    <property type="match status" value="2"/>
</dbReference>
<dbReference type="Proteomes" id="UP001162156">
    <property type="component" value="Unassembled WGS sequence"/>
</dbReference>
<evidence type="ECO:0000313" key="23">
    <source>
        <dbReference type="Proteomes" id="UP001162156"/>
    </source>
</evidence>
<dbReference type="Pfam" id="PF13927">
    <property type="entry name" value="Ig_3"/>
    <property type="match status" value="1"/>
</dbReference>
<dbReference type="CDD" id="cd00063">
    <property type="entry name" value="FN3"/>
    <property type="match status" value="2"/>
</dbReference>
<keyword evidence="7" id="KW-0677">Repeat</keyword>
<dbReference type="GO" id="GO:0098609">
    <property type="term" value="P:cell-cell adhesion"/>
    <property type="evidence" value="ECO:0007669"/>
    <property type="project" value="UniProtKB-ARBA"/>
</dbReference>
<dbReference type="InterPro" id="IPR003598">
    <property type="entry name" value="Ig_sub2"/>
</dbReference>
<name>A0AAV8WKW6_9CUCU</name>
<evidence type="ECO:0000256" key="14">
    <source>
        <dbReference type="ARBA" id="ARBA00037573"/>
    </source>
</evidence>
<feature type="domain" description="Ig-like" evidence="20">
    <location>
        <begin position="153"/>
        <end position="237"/>
    </location>
</feature>
<reference evidence="22" key="1">
    <citation type="journal article" date="2023" name="Insect Mol. Biol.">
        <title>Genome sequencing provides insights into the evolution of gene families encoding plant cell wall-degrading enzymes in longhorned beetles.</title>
        <authorList>
            <person name="Shin N.R."/>
            <person name="Okamura Y."/>
            <person name="Kirsch R."/>
            <person name="Pauchet Y."/>
        </authorList>
    </citation>
    <scope>NUCLEOTIDE SEQUENCE</scope>
    <source>
        <strain evidence="22">RBIC_L_NR</strain>
    </source>
</reference>
<dbReference type="GO" id="GO:0009653">
    <property type="term" value="P:anatomical structure morphogenesis"/>
    <property type="evidence" value="ECO:0007669"/>
    <property type="project" value="UniProtKB-ARBA"/>
</dbReference>
<evidence type="ECO:0000256" key="12">
    <source>
        <dbReference type="ARBA" id="ARBA00023180"/>
    </source>
</evidence>
<evidence type="ECO:0000256" key="15">
    <source>
        <dbReference type="ARBA" id="ARBA00038144"/>
    </source>
</evidence>
<comment type="subcellular location">
    <subcellularLocation>
        <location evidence="1">Cell membrane</location>
    </subcellularLocation>
    <subcellularLocation>
        <location evidence="2">Membrane</location>
        <topology evidence="2">Single-pass type I membrane protein</topology>
    </subcellularLocation>
</comment>
<feature type="domain" description="Fibronectin type-III" evidence="21">
    <location>
        <begin position="485"/>
        <end position="579"/>
    </location>
</feature>
<dbReference type="SMART" id="SM00408">
    <property type="entry name" value="IGc2"/>
    <property type="match status" value="2"/>
</dbReference>
<evidence type="ECO:0000256" key="7">
    <source>
        <dbReference type="ARBA" id="ARBA00022737"/>
    </source>
</evidence>
<evidence type="ECO:0000256" key="10">
    <source>
        <dbReference type="ARBA" id="ARBA00023136"/>
    </source>
</evidence>
<keyword evidence="8" id="KW-0654">Proteoglycan</keyword>
<dbReference type="GO" id="GO:0005886">
    <property type="term" value="C:plasma membrane"/>
    <property type="evidence" value="ECO:0007669"/>
    <property type="project" value="UniProtKB-SubCell"/>
</dbReference>
<dbReference type="InterPro" id="IPR036179">
    <property type="entry name" value="Ig-like_dom_sf"/>
</dbReference>
<evidence type="ECO:0000256" key="18">
    <source>
        <dbReference type="SAM" id="MobiDB-lite"/>
    </source>
</evidence>
<dbReference type="InterPro" id="IPR013098">
    <property type="entry name" value="Ig_I-set"/>
</dbReference>
<keyword evidence="11" id="KW-1015">Disulfide bond</keyword>
<keyword evidence="6" id="KW-0732">Signal</keyword>
<dbReference type="PROSITE" id="PS50835">
    <property type="entry name" value="IG_LIKE"/>
    <property type="match status" value="2"/>
</dbReference>
<comment type="similarity">
    <text evidence="15">Belongs to the immunoglobulin superfamily. IHOG family.</text>
</comment>
<evidence type="ECO:0000256" key="3">
    <source>
        <dbReference type="ARBA" id="ARBA00022475"/>
    </source>
</evidence>
<evidence type="ECO:0000256" key="11">
    <source>
        <dbReference type="ARBA" id="ARBA00023157"/>
    </source>
</evidence>
<dbReference type="FunFam" id="2.60.40.10:FF:000005">
    <property type="entry name" value="Neuronal cell adhesion molecule"/>
    <property type="match status" value="1"/>
</dbReference>
<evidence type="ECO:0000256" key="2">
    <source>
        <dbReference type="ARBA" id="ARBA00004479"/>
    </source>
</evidence>
<proteinExistence type="inferred from homology"/>
<dbReference type="PANTHER" id="PTHR44170:SF33">
    <property type="entry name" value="BROTHER OF IHOG, ISOFORM G-RELATED"/>
    <property type="match status" value="1"/>
</dbReference>
<organism evidence="22 23">
    <name type="scientific">Rhamnusium bicolor</name>
    <dbReference type="NCBI Taxonomy" id="1586634"/>
    <lineage>
        <taxon>Eukaryota</taxon>
        <taxon>Metazoa</taxon>
        <taxon>Ecdysozoa</taxon>
        <taxon>Arthropoda</taxon>
        <taxon>Hexapoda</taxon>
        <taxon>Insecta</taxon>
        <taxon>Pterygota</taxon>
        <taxon>Neoptera</taxon>
        <taxon>Endopterygota</taxon>
        <taxon>Coleoptera</taxon>
        <taxon>Polyphaga</taxon>
        <taxon>Cucujiformia</taxon>
        <taxon>Chrysomeloidea</taxon>
        <taxon>Cerambycidae</taxon>
        <taxon>Lepturinae</taxon>
        <taxon>Rhagiini</taxon>
        <taxon>Rhamnusium</taxon>
    </lineage>
</organism>
<dbReference type="InterPro" id="IPR036116">
    <property type="entry name" value="FN3_sf"/>
</dbReference>
<evidence type="ECO:0000259" key="21">
    <source>
        <dbReference type="PROSITE" id="PS50853"/>
    </source>
</evidence>
<dbReference type="SUPFAM" id="SSF48726">
    <property type="entry name" value="Immunoglobulin"/>
    <property type="match status" value="2"/>
</dbReference>
<keyword evidence="13" id="KW-0393">Immunoglobulin domain</keyword>
<comment type="caution">
    <text evidence="22">The sequence shown here is derived from an EMBL/GenBank/DDBJ whole genome shotgun (WGS) entry which is preliminary data.</text>
</comment>
<evidence type="ECO:0000256" key="6">
    <source>
        <dbReference type="ARBA" id="ARBA00022729"/>
    </source>
</evidence>
<dbReference type="AlphaFoldDB" id="A0AAV8WKW6"/>
<keyword evidence="4" id="KW-0358">Heparin-binding</keyword>
<evidence type="ECO:0000256" key="5">
    <source>
        <dbReference type="ARBA" id="ARBA00022692"/>
    </source>
</evidence>
<dbReference type="EMBL" id="JANEYF010005719">
    <property type="protein sequence ID" value="KAJ8927158.1"/>
    <property type="molecule type" value="Genomic_DNA"/>
</dbReference>
<evidence type="ECO:0000256" key="9">
    <source>
        <dbReference type="ARBA" id="ARBA00022989"/>
    </source>
</evidence>
<dbReference type="PANTHER" id="PTHR44170">
    <property type="entry name" value="PROTEIN SIDEKICK"/>
    <property type="match status" value="1"/>
</dbReference>
<feature type="transmembrane region" description="Helical" evidence="19">
    <location>
        <begin position="602"/>
        <end position="625"/>
    </location>
</feature>
<dbReference type="GO" id="GO:0030154">
    <property type="term" value="P:cell differentiation"/>
    <property type="evidence" value="ECO:0007669"/>
    <property type="project" value="UniProtKB-ARBA"/>
</dbReference>